<keyword evidence="3" id="KW-1185">Reference proteome</keyword>
<reference evidence="2" key="1">
    <citation type="journal article" date="2023" name="Mol. Phylogenet. Evol.">
        <title>Genome-scale phylogeny and comparative genomics of the fungal order Sordariales.</title>
        <authorList>
            <person name="Hensen N."/>
            <person name="Bonometti L."/>
            <person name="Westerberg I."/>
            <person name="Brannstrom I.O."/>
            <person name="Guillou S."/>
            <person name="Cros-Aarteil S."/>
            <person name="Calhoun S."/>
            <person name="Haridas S."/>
            <person name="Kuo A."/>
            <person name="Mondo S."/>
            <person name="Pangilinan J."/>
            <person name="Riley R."/>
            <person name="LaButti K."/>
            <person name="Andreopoulos B."/>
            <person name="Lipzen A."/>
            <person name="Chen C."/>
            <person name="Yan M."/>
            <person name="Daum C."/>
            <person name="Ng V."/>
            <person name="Clum A."/>
            <person name="Steindorff A."/>
            <person name="Ohm R.A."/>
            <person name="Martin F."/>
            <person name="Silar P."/>
            <person name="Natvig D.O."/>
            <person name="Lalanne C."/>
            <person name="Gautier V."/>
            <person name="Ament-Velasquez S.L."/>
            <person name="Kruys A."/>
            <person name="Hutchinson M.I."/>
            <person name="Powell A.J."/>
            <person name="Barry K."/>
            <person name="Miller A.N."/>
            <person name="Grigoriev I.V."/>
            <person name="Debuchy R."/>
            <person name="Gladieux P."/>
            <person name="Hiltunen Thoren M."/>
            <person name="Johannesson H."/>
        </authorList>
    </citation>
    <scope>NUCLEOTIDE SEQUENCE</scope>
    <source>
        <strain evidence="2">PSN324</strain>
    </source>
</reference>
<dbReference type="Proteomes" id="UP001321749">
    <property type="component" value="Unassembled WGS sequence"/>
</dbReference>
<feature type="region of interest" description="Disordered" evidence="1">
    <location>
        <begin position="67"/>
        <end position="100"/>
    </location>
</feature>
<reference evidence="2" key="2">
    <citation type="submission" date="2023-06" db="EMBL/GenBank/DDBJ databases">
        <authorList>
            <consortium name="Lawrence Berkeley National Laboratory"/>
            <person name="Mondo S.J."/>
            <person name="Hensen N."/>
            <person name="Bonometti L."/>
            <person name="Westerberg I."/>
            <person name="Brannstrom I.O."/>
            <person name="Guillou S."/>
            <person name="Cros-Aarteil S."/>
            <person name="Calhoun S."/>
            <person name="Haridas S."/>
            <person name="Kuo A."/>
            <person name="Pangilinan J."/>
            <person name="Riley R."/>
            <person name="Labutti K."/>
            <person name="Andreopoulos B."/>
            <person name="Lipzen A."/>
            <person name="Chen C."/>
            <person name="Yanf M."/>
            <person name="Daum C."/>
            <person name="Ng V."/>
            <person name="Clum A."/>
            <person name="Steindorff A."/>
            <person name="Ohm R."/>
            <person name="Martin F."/>
            <person name="Silar P."/>
            <person name="Natvig D."/>
            <person name="Lalanne C."/>
            <person name="Gautier V."/>
            <person name="Ament-Velasquez S.L."/>
            <person name="Kruys A."/>
            <person name="Hutchinson M.I."/>
            <person name="Powell A.J."/>
            <person name="Barry K."/>
            <person name="Miller A.N."/>
            <person name="Grigoriev I.V."/>
            <person name="Debuchy R."/>
            <person name="Gladieux P."/>
            <person name="Thoren M.H."/>
            <person name="Johannesson H."/>
        </authorList>
    </citation>
    <scope>NUCLEOTIDE SEQUENCE</scope>
    <source>
        <strain evidence="2">PSN324</strain>
    </source>
</reference>
<name>A0AAV9HHJ1_9PEZI</name>
<proteinExistence type="predicted"/>
<protein>
    <submittedName>
        <fullName evidence="2">Uncharacterized protein</fullName>
    </submittedName>
</protein>
<dbReference type="EMBL" id="MU865018">
    <property type="protein sequence ID" value="KAK4460165.1"/>
    <property type="molecule type" value="Genomic_DNA"/>
</dbReference>
<dbReference type="AlphaFoldDB" id="A0AAV9HHJ1"/>
<evidence type="ECO:0000313" key="3">
    <source>
        <dbReference type="Proteomes" id="UP001321749"/>
    </source>
</evidence>
<sequence length="228" mass="24753">MGQNGRRQAIRHAFSKFLIVPCAHPANRRLAENAPANPGWRLLLSAESGDKRTTALESFGGALHCWTGDGTGGTKDGKRKSDERQTPLRTMPTPNTQRHGDWRQRVALGVETGACPASPPQPFPPERTSAYRVAGDLSPGVPGSWRTNEIIARVFLIRRGLPKRWGAVVVGLDGLEWSGSAGTAPAHAAPEWVPPINFAITDMHVRLRPADFDLHGNSMIPASKLPLR</sequence>
<accession>A0AAV9HHJ1</accession>
<evidence type="ECO:0000256" key="1">
    <source>
        <dbReference type="SAM" id="MobiDB-lite"/>
    </source>
</evidence>
<organism evidence="2 3">
    <name type="scientific">Cladorrhinum samala</name>
    <dbReference type="NCBI Taxonomy" id="585594"/>
    <lineage>
        <taxon>Eukaryota</taxon>
        <taxon>Fungi</taxon>
        <taxon>Dikarya</taxon>
        <taxon>Ascomycota</taxon>
        <taxon>Pezizomycotina</taxon>
        <taxon>Sordariomycetes</taxon>
        <taxon>Sordariomycetidae</taxon>
        <taxon>Sordariales</taxon>
        <taxon>Podosporaceae</taxon>
        <taxon>Cladorrhinum</taxon>
    </lineage>
</organism>
<feature type="compositionally biased region" description="Basic and acidic residues" evidence="1">
    <location>
        <begin position="75"/>
        <end position="86"/>
    </location>
</feature>
<evidence type="ECO:0000313" key="2">
    <source>
        <dbReference type="EMBL" id="KAK4460165.1"/>
    </source>
</evidence>
<comment type="caution">
    <text evidence="2">The sequence shown here is derived from an EMBL/GenBank/DDBJ whole genome shotgun (WGS) entry which is preliminary data.</text>
</comment>
<gene>
    <name evidence="2" type="ORF">QBC42DRAFT_272972</name>
</gene>